<feature type="compositionally biased region" description="Gly residues" evidence="4">
    <location>
        <begin position="547"/>
        <end position="564"/>
    </location>
</feature>
<gene>
    <name evidence="6" type="ORF">ACEUDJ_11110</name>
</gene>
<dbReference type="PANTHER" id="PTHR37533:SF2">
    <property type="entry name" value="FLAGELLAR HOOK-LENGTH CONTROL PROTEIN"/>
    <property type="match status" value="1"/>
</dbReference>
<feature type="compositionally biased region" description="Low complexity" evidence="4">
    <location>
        <begin position="316"/>
        <end position="333"/>
    </location>
</feature>
<dbReference type="Pfam" id="PF02120">
    <property type="entry name" value="Flg_hook"/>
    <property type="match status" value="1"/>
</dbReference>
<evidence type="ECO:0000259" key="5">
    <source>
        <dbReference type="Pfam" id="PF02120"/>
    </source>
</evidence>
<dbReference type="GeneID" id="97220655"/>
<dbReference type="Proteomes" id="UP001630969">
    <property type="component" value="Unassembled WGS sequence"/>
</dbReference>
<name>A0ABW9GS05_9GAMM</name>
<reference evidence="6 7" key="1">
    <citation type="submission" date="2024-09" db="EMBL/GenBank/DDBJ databases">
        <title>Aeromonas strains Genome sequencing and assembly.</title>
        <authorList>
            <person name="Hu X."/>
            <person name="Tang B."/>
        </authorList>
    </citation>
    <scope>NUCLEOTIDE SEQUENCE [LARGE SCALE GENOMIC DNA]</scope>
    <source>
        <strain evidence="6 7">NB23SCDHY001</strain>
    </source>
</reference>
<keyword evidence="3" id="KW-1005">Bacterial flagellum biogenesis</keyword>
<feature type="region of interest" description="Disordered" evidence="4">
    <location>
        <begin position="524"/>
        <end position="594"/>
    </location>
</feature>
<comment type="function">
    <text evidence="1">Controls the length of the flagellar hook.</text>
</comment>
<evidence type="ECO:0000256" key="1">
    <source>
        <dbReference type="ARBA" id="ARBA00003944"/>
    </source>
</evidence>
<keyword evidence="6" id="KW-0966">Cell projection</keyword>
<dbReference type="PANTHER" id="PTHR37533">
    <property type="entry name" value="FLAGELLAR HOOK-LENGTH CONTROL PROTEIN"/>
    <property type="match status" value="1"/>
</dbReference>
<protein>
    <submittedName>
        <fullName evidence="6">Flagellar hook-length control protein FliK</fullName>
    </submittedName>
</protein>
<dbReference type="CDD" id="cd17470">
    <property type="entry name" value="T3SS_Flik_C"/>
    <property type="match status" value="1"/>
</dbReference>
<dbReference type="RefSeq" id="WP_408790157.1">
    <property type="nucleotide sequence ID" value="NZ_JBGXBU010000004.1"/>
</dbReference>
<dbReference type="Gene3D" id="3.30.750.140">
    <property type="match status" value="1"/>
</dbReference>
<feature type="compositionally biased region" description="Low complexity" evidence="4">
    <location>
        <begin position="524"/>
        <end position="546"/>
    </location>
</feature>
<dbReference type="InterPro" id="IPR021136">
    <property type="entry name" value="Flagellar_hook_control-like_C"/>
</dbReference>
<evidence type="ECO:0000313" key="7">
    <source>
        <dbReference type="Proteomes" id="UP001630969"/>
    </source>
</evidence>
<keyword evidence="6" id="KW-0282">Flagellum</keyword>
<comment type="similarity">
    <text evidence="2">Belongs to the FliK family.</text>
</comment>
<feature type="region of interest" description="Disordered" evidence="4">
    <location>
        <begin position="344"/>
        <end position="363"/>
    </location>
</feature>
<comment type="caution">
    <text evidence="6">The sequence shown here is derived from an EMBL/GenBank/DDBJ whole genome shotgun (WGS) entry which is preliminary data.</text>
</comment>
<dbReference type="EMBL" id="JBGXBU010000004">
    <property type="protein sequence ID" value="MFM4893409.1"/>
    <property type="molecule type" value="Genomic_DNA"/>
</dbReference>
<feature type="domain" description="Flagellar hook-length control protein-like C-terminal" evidence="5">
    <location>
        <begin position="455"/>
        <end position="538"/>
    </location>
</feature>
<dbReference type="InterPro" id="IPR038610">
    <property type="entry name" value="FliK-like_C_sf"/>
</dbReference>
<evidence type="ECO:0000256" key="3">
    <source>
        <dbReference type="ARBA" id="ARBA00022795"/>
    </source>
</evidence>
<feature type="region of interest" description="Disordered" evidence="4">
    <location>
        <begin position="375"/>
        <end position="437"/>
    </location>
</feature>
<sequence>MMQTLLTPTSPPIGGDKRTAPGLAGPADGAVLDGDKADFAELMSQYRHGGDAAPVKTHAREGEIPQAAADTQGEPGSLPAVAGRQETDAAQVVPEGQADDDDGPTPGLPGDDASAIMAGNPFLVHLQDSLKQDTRLVAPGESASSGDGNSLPPGAEIPAAKGAAQAVGVSNEPKSHGQDEGADEAVKQTQGGKERQGAKETLASALLAAAGDHEALAGEGDETVDADPATRPGGAMTTAPVTDKGAEQSNPRDPLPGSGPKAGPDGAVSTPADAYAAGNRLARQSDQGQPAADGEQALTQTEAAPRQETAGKERAAPQMAAQAPAASGAQPAVAPTLVAPQQVLAQAQSQGSQAPLASLPQGGAAAAIDGVATQTQKGSPLGARGRLASLTKSEVQAAAEPKREEEAQSTGQQPTQAAVGDARTGTVATGQPRAEAASLPHLKLASQDAPAELQQRVNVMLADKLQQAEIQLDPLGLGKMKIQIQLGQDNQASVNFVVQHGQTREMLEQAMPRLREMLAGQGLSLGQTSVQQQSQQHSQPGSQQQAQGGGFSEQGGQGQGGEGRQPGRHEGETGVTRLTLSMDAANESGIDFYA</sequence>
<dbReference type="InterPro" id="IPR001635">
    <property type="entry name" value="Flag_hook_Flik"/>
</dbReference>
<dbReference type="InterPro" id="IPR052563">
    <property type="entry name" value="FliK"/>
</dbReference>
<feature type="region of interest" description="Disordered" evidence="4">
    <location>
        <begin position="1"/>
        <end position="31"/>
    </location>
</feature>
<evidence type="ECO:0000313" key="6">
    <source>
        <dbReference type="EMBL" id="MFM4893409.1"/>
    </source>
</evidence>
<organism evidence="6 7">
    <name type="scientific">Aeromonas bivalvium</name>
    <dbReference type="NCBI Taxonomy" id="440079"/>
    <lineage>
        <taxon>Bacteria</taxon>
        <taxon>Pseudomonadati</taxon>
        <taxon>Pseudomonadota</taxon>
        <taxon>Gammaproteobacteria</taxon>
        <taxon>Aeromonadales</taxon>
        <taxon>Aeromonadaceae</taxon>
        <taxon>Aeromonas</taxon>
    </lineage>
</organism>
<feature type="region of interest" description="Disordered" evidence="4">
    <location>
        <begin position="133"/>
        <end position="333"/>
    </location>
</feature>
<dbReference type="PRINTS" id="PR01007">
    <property type="entry name" value="FLGHOOKFLIK"/>
</dbReference>
<keyword evidence="6" id="KW-0969">Cilium</keyword>
<keyword evidence="7" id="KW-1185">Reference proteome</keyword>
<proteinExistence type="inferred from homology"/>
<evidence type="ECO:0000256" key="4">
    <source>
        <dbReference type="SAM" id="MobiDB-lite"/>
    </source>
</evidence>
<evidence type="ECO:0000256" key="2">
    <source>
        <dbReference type="ARBA" id="ARBA00009149"/>
    </source>
</evidence>
<accession>A0ABW9GS05</accession>
<feature type="region of interest" description="Disordered" evidence="4">
    <location>
        <begin position="50"/>
        <end position="120"/>
    </location>
</feature>
<feature type="compositionally biased region" description="Low complexity" evidence="4">
    <location>
        <begin position="344"/>
        <end position="359"/>
    </location>
</feature>